<reference evidence="2" key="1">
    <citation type="submission" date="2020-06" db="EMBL/GenBank/DDBJ databases">
        <authorList>
            <consortium name="Plant Systems Biology data submission"/>
        </authorList>
    </citation>
    <scope>NUCLEOTIDE SEQUENCE</scope>
    <source>
        <strain evidence="2">D6</strain>
    </source>
</reference>
<dbReference type="Proteomes" id="UP001153069">
    <property type="component" value="Unassembled WGS sequence"/>
</dbReference>
<sequence>MQLDDLSKAKLHKDIEDHPDASCEDVVRLRPNLYGGVLLNSVRNRFHYLRRLKEQKPKQYWKIYAEACSYALRKGVPVNETEEDRAFDGVLEEEETIPPPAVSNETVTAPATNNLDDSHSNLKTWGTATRTRRISTRSRTAAAAKKTDTYA</sequence>
<dbReference type="EMBL" id="CAICTM010000446">
    <property type="protein sequence ID" value="CAB9510682.1"/>
    <property type="molecule type" value="Genomic_DNA"/>
</dbReference>
<evidence type="ECO:0000256" key="1">
    <source>
        <dbReference type="SAM" id="MobiDB-lite"/>
    </source>
</evidence>
<feature type="region of interest" description="Disordered" evidence="1">
    <location>
        <begin position="132"/>
        <end position="151"/>
    </location>
</feature>
<keyword evidence="3" id="KW-1185">Reference proteome</keyword>
<feature type="region of interest" description="Disordered" evidence="1">
    <location>
        <begin position="88"/>
        <end position="122"/>
    </location>
</feature>
<comment type="caution">
    <text evidence="2">The sequence shown here is derived from an EMBL/GenBank/DDBJ whole genome shotgun (WGS) entry which is preliminary data.</text>
</comment>
<protein>
    <submittedName>
        <fullName evidence="2">Uncharacterized protein</fullName>
    </submittedName>
</protein>
<feature type="compositionally biased region" description="Polar residues" evidence="1">
    <location>
        <begin position="103"/>
        <end position="122"/>
    </location>
</feature>
<name>A0A9N8DXR2_9STRA</name>
<accession>A0A9N8DXR2</accession>
<organism evidence="2 3">
    <name type="scientific">Seminavis robusta</name>
    <dbReference type="NCBI Taxonomy" id="568900"/>
    <lineage>
        <taxon>Eukaryota</taxon>
        <taxon>Sar</taxon>
        <taxon>Stramenopiles</taxon>
        <taxon>Ochrophyta</taxon>
        <taxon>Bacillariophyta</taxon>
        <taxon>Bacillariophyceae</taxon>
        <taxon>Bacillariophycidae</taxon>
        <taxon>Naviculales</taxon>
        <taxon>Naviculaceae</taxon>
        <taxon>Seminavis</taxon>
    </lineage>
</organism>
<gene>
    <name evidence="2" type="ORF">SEMRO_447_G144990.1</name>
</gene>
<proteinExistence type="predicted"/>
<evidence type="ECO:0000313" key="2">
    <source>
        <dbReference type="EMBL" id="CAB9510682.1"/>
    </source>
</evidence>
<dbReference type="AlphaFoldDB" id="A0A9N8DXR2"/>
<evidence type="ECO:0000313" key="3">
    <source>
        <dbReference type="Proteomes" id="UP001153069"/>
    </source>
</evidence>